<sequence length="102" mass="11755">MQAQQVERYETWSFTHKAKNMAAKAAPEGTGDVWTWTALDADTKLAVGWLVGGQDAAKTSWSWWKRLKPPKDRRSAALASRASRRRRRPSRRLGCLTQRRRM</sequence>
<feature type="compositionally biased region" description="Basic residues" evidence="1">
    <location>
        <begin position="82"/>
        <end position="91"/>
    </location>
</feature>
<reference evidence="2 3" key="1">
    <citation type="journal article" date="2019" name="Int. J. Syst. Evol. Microbiol.">
        <title>The Global Catalogue of Microorganisms (GCM) 10K type strain sequencing project: providing services to taxonomists for standard genome sequencing and annotation.</title>
        <authorList>
            <consortium name="The Broad Institute Genomics Platform"/>
            <consortium name="The Broad Institute Genome Sequencing Center for Infectious Disease"/>
            <person name="Wu L."/>
            <person name="Ma J."/>
        </authorList>
    </citation>
    <scope>NUCLEOTIDE SEQUENCE [LARGE SCALE GENOMIC DNA]</scope>
    <source>
        <strain evidence="2 3">JCM 9933</strain>
    </source>
</reference>
<comment type="caution">
    <text evidence="2">The sequence shown here is derived from an EMBL/GenBank/DDBJ whole genome shotgun (WGS) entry which is preliminary data.</text>
</comment>
<organism evidence="2 3">
    <name type="scientific">Craurococcus roseus</name>
    <dbReference type="NCBI Taxonomy" id="77585"/>
    <lineage>
        <taxon>Bacteria</taxon>
        <taxon>Pseudomonadati</taxon>
        <taxon>Pseudomonadota</taxon>
        <taxon>Alphaproteobacteria</taxon>
        <taxon>Acetobacterales</taxon>
        <taxon>Acetobacteraceae</taxon>
        <taxon>Craurococcus</taxon>
    </lineage>
</organism>
<proteinExistence type="predicted"/>
<evidence type="ECO:0000256" key="1">
    <source>
        <dbReference type="SAM" id="MobiDB-lite"/>
    </source>
</evidence>
<evidence type="ECO:0000313" key="3">
    <source>
        <dbReference type="Proteomes" id="UP001501588"/>
    </source>
</evidence>
<dbReference type="EMBL" id="BAAAFZ010000006">
    <property type="protein sequence ID" value="GAA0568126.1"/>
    <property type="molecule type" value="Genomic_DNA"/>
</dbReference>
<feature type="region of interest" description="Disordered" evidence="1">
    <location>
        <begin position="72"/>
        <end position="102"/>
    </location>
</feature>
<name>A0ABN1EK03_9PROT</name>
<dbReference type="Proteomes" id="UP001501588">
    <property type="component" value="Unassembled WGS sequence"/>
</dbReference>
<accession>A0ABN1EK03</accession>
<protein>
    <submittedName>
        <fullName evidence="2">Uncharacterized protein</fullName>
    </submittedName>
</protein>
<gene>
    <name evidence="2" type="ORF">GCM10009416_02710</name>
</gene>
<evidence type="ECO:0000313" key="2">
    <source>
        <dbReference type="EMBL" id="GAA0568126.1"/>
    </source>
</evidence>
<keyword evidence="3" id="KW-1185">Reference proteome</keyword>